<feature type="non-terminal residue" evidence="1">
    <location>
        <position position="1"/>
    </location>
</feature>
<accession>A0ACB8B8K3</accession>
<organism evidence="1 2">
    <name type="scientific">Leucogyrophana mollusca</name>
    <dbReference type="NCBI Taxonomy" id="85980"/>
    <lineage>
        <taxon>Eukaryota</taxon>
        <taxon>Fungi</taxon>
        <taxon>Dikarya</taxon>
        <taxon>Basidiomycota</taxon>
        <taxon>Agaricomycotina</taxon>
        <taxon>Agaricomycetes</taxon>
        <taxon>Agaricomycetidae</taxon>
        <taxon>Boletales</taxon>
        <taxon>Boletales incertae sedis</taxon>
        <taxon>Leucogyrophana</taxon>
    </lineage>
</organism>
<dbReference type="Proteomes" id="UP000790709">
    <property type="component" value="Unassembled WGS sequence"/>
</dbReference>
<comment type="caution">
    <text evidence="1">The sequence shown here is derived from an EMBL/GenBank/DDBJ whole genome shotgun (WGS) entry which is preliminary data.</text>
</comment>
<sequence>KQAYKLLDVKQWTVFSSRHIVFNETRKASETDFAPWKHPVEVQWEGLLPNPGIPDQDLSEDVEPDVYAPPPNTVEEAEPP</sequence>
<name>A0ACB8B8K3_9AGAM</name>
<evidence type="ECO:0000313" key="2">
    <source>
        <dbReference type="Proteomes" id="UP000790709"/>
    </source>
</evidence>
<evidence type="ECO:0000313" key="1">
    <source>
        <dbReference type="EMBL" id="KAH7922140.1"/>
    </source>
</evidence>
<keyword evidence="2" id="KW-1185">Reference proteome</keyword>
<protein>
    <submittedName>
        <fullName evidence="1">Uncharacterized protein</fullName>
    </submittedName>
</protein>
<reference evidence="1" key="1">
    <citation type="journal article" date="2021" name="New Phytol.">
        <title>Evolutionary innovations through gain and loss of genes in the ectomycorrhizal Boletales.</title>
        <authorList>
            <person name="Wu G."/>
            <person name="Miyauchi S."/>
            <person name="Morin E."/>
            <person name="Kuo A."/>
            <person name="Drula E."/>
            <person name="Varga T."/>
            <person name="Kohler A."/>
            <person name="Feng B."/>
            <person name="Cao Y."/>
            <person name="Lipzen A."/>
            <person name="Daum C."/>
            <person name="Hundley H."/>
            <person name="Pangilinan J."/>
            <person name="Johnson J."/>
            <person name="Barry K."/>
            <person name="LaButti K."/>
            <person name="Ng V."/>
            <person name="Ahrendt S."/>
            <person name="Min B."/>
            <person name="Choi I.G."/>
            <person name="Park H."/>
            <person name="Plett J.M."/>
            <person name="Magnuson J."/>
            <person name="Spatafora J.W."/>
            <person name="Nagy L.G."/>
            <person name="Henrissat B."/>
            <person name="Grigoriev I.V."/>
            <person name="Yang Z.L."/>
            <person name="Xu J."/>
            <person name="Martin F.M."/>
        </authorList>
    </citation>
    <scope>NUCLEOTIDE SEQUENCE</scope>
    <source>
        <strain evidence="1">KUC20120723A-06</strain>
    </source>
</reference>
<dbReference type="EMBL" id="MU266496">
    <property type="protein sequence ID" value="KAH7922140.1"/>
    <property type="molecule type" value="Genomic_DNA"/>
</dbReference>
<gene>
    <name evidence="1" type="ORF">BV22DRAFT_1017840</name>
</gene>
<proteinExistence type="predicted"/>